<evidence type="ECO:0000313" key="8">
    <source>
        <dbReference type="Proteomes" id="UP000294881"/>
    </source>
</evidence>
<evidence type="ECO:0000256" key="2">
    <source>
        <dbReference type="ARBA" id="ARBA00022723"/>
    </source>
</evidence>
<evidence type="ECO:0000313" key="7">
    <source>
        <dbReference type="EMBL" id="TCO16262.1"/>
    </source>
</evidence>
<name>A0A4R2GYA0_9HYPH</name>
<dbReference type="EMBL" id="SLWL01000001">
    <property type="protein sequence ID" value="TCO16262.1"/>
    <property type="molecule type" value="Genomic_DNA"/>
</dbReference>
<evidence type="ECO:0000256" key="4">
    <source>
        <dbReference type="PROSITE-ProRule" id="PRU00433"/>
    </source>
</evidence>
<keyword evidence="8" id="KW-1185">Reference proteome</keyword>
<dbReference type="Pfam" id="PF13442">
    <property type="entry name" value="Cytochrome_CBB3"/>
    <property type="match status" value="1"/>
</dbReference>
<proteinExistence type="predicted"/>
<dbReference type="AlphaFoldDB" id="A0A4R2GYA0"/>
<evidence type="ECO:0000256" key="1">
    <source>
        <dbReference type="ARBA" id="ARBA00022617"/>
    </source>
</evidence>
<dbReference type="GO" id="GO:0046872">
    <property type="term" value="F:metal ion binding"/>
    <property type="evidence" value="ECO:0007669"/>
    <property type="project" value="UniProtKB-KW"/>
</dbReference>
<dbReference type="PROSITE" id="PS51007">
    <property type="entry name" value="CYTC"/>
    <property type="match status" value="1"/>
</dbReference>
<evidence type="ECO:0000256" key="3">
    <source>
        <dbReference type="ARBA" id="ARBA00023004"/>
    </source>
</evidence>
<keyword evidence="3 4" id="KW-0408">Iron</keyword>
<evidence type="ECO:0000259" key="6">
    <source>
        <dbReference type="PROSITE" id="PS51007"/>
    </source>
</evidence>
<dbReference type="Proteomes" id="UP000294881">
    <property type="component" value="Unassembled WGS sequence"/>
</dbReference>
<feature type="signal peptide" evidence="5">
    <location>
        <begin position="1"/>
        <end position="26"/>
    </location>
</feature>
<organism evidence="7 8">
    <name type="scientific">Camelimonas lactis</name>
    <dbReference type="NCBI Taxonomy" id="659006"/>
    <lineage>
        <taxon>Bacteria</taxon>
        <taxon>Pseudomonadati</taxon>
        <taxon>Pseudomonadota</taxon>
        <taxon>Alphaproteobacteria</taxon>
        <taxon>Hyphomicrobiales</taxon>
        <taxon>Chelatococcaceae</taxon>
        <taxon>Camelimonas</taxon>
    </lineage>
</organism>
<dbReference type="SUPFAM" id="SSF46626">
    <property type="entry name" value="Cytochrome c"/>
    <property type="match status" value="1"/>
</dbReference>
<comment type="caution">
    <text evidence="7">The sequence shown here is derived from an EMBL/GenBank/DDBJ whole genome shotgun (WGS) entry which is preliminary data.</text>
</comment>
<dbReference type="GO" id="GO:0009055">
    <property type="term" value="F:electron transfer activity"/>
    <property type="evidence" value="ECO:0007669"/>
    <property type="project" value="InterPro"/>
</dbReference>
<sequence>MKRALIVPRAVGASMSLMLLANIAIASELAEAGRSIAEAKCARCHATGSVGASPHKEAPPFRELARRYPIDNLAEAFAEGLSVGHADMPEFRLSVGQTNALLAYLHSIQTSNPR</sequence>
<dbReference type="GO" id="GO:0020037">
    <property type="term" value="F:heme binding"/>
    <property type="evidence" value="ECO:0007669"/>
    <property type="project" value="InterPro"/>
</dbReference>
<accession>A0A4R2GYA0</accession>
<keyword evidence="2 4" id="KW-0479">Metal-binding</keyword>
<feature type="chain" id="PRO_5020864793" evidence="5">
    <location>
        <begin position="27"/>
        <end position="114"/>
    </location>
</feature>
<keyword evidence="1 4" id="KW-0349">Heme</keyword>
<feature type="domain" description="Cytochrome c" evidence="6">
    <location>
        <begin position="28"/>
        <end position="109"/>
    </location>
</feature>
<dbReference type="InterPro" id="IPR036909">
    <property type="entry name" value="Cyt_c-like_dom_sf"/>
</dbReference>
<dbReference type="InterPro" id="IPR009056">
    <property type="entry name" value="Cyt_c-like_dom"/>
</dbReference>
<reference evidence="7 8" key="1">
    <citation type="submission" date="2019-03" db="EMBL/GenBank/DDBJ databases">
        <title>Genomic Encyclopedia of Type Strains, Phase IV (KMG-IV): sequencing the most valuable type-strain genomes for metagenomic binning, comparative biology and taxonomic classification.</title>
        <authorList>
            <person name="Goeker M."/>
        </authorList>
    </citation>
    <scope>NUCLEOTIDE SEQUENCE [LARGE SCALE GENOMIC DNA]</scope>
    <source>
        <strain evidence="7 8">DSM 22958</strain>
    </source>
</reference>
<protein>
    <submittedName>
        <fullName evidence="7">Cbb3-type cytochrome c oxidase subunit III</fullName>
    </submittedName>
</protein>
<keyword evidence="5" id="KW-0732">Signal</keyword>
<dbReference type="Gene3D" id="1.10.760.10">
    <property type="entry name" value="Cytochrome c-like domain"/>
    <property type="match status" value="1"/>
</dbReference>
<gene>
    <name evidence="7" type="ORF">EV666_101517</name>
</gene>
<evidence type="ECO:0000256" key="5">
    <source>
        <dbReference type="SAM" id="SignalP"/>
    </source>
</evidence>